<accession>A0A7C2VA24</accession>
<comment type="caution">
    <text evidence="16">The sequence shown here is derived from an EMBL/GenBank/DDBJ whole genome shotgun (WGS) entry which is preliminary data.</text>
</comment>
<keyword evidence="9 13" id="KW-0460">Magnesium</keyword>
<evidence type="ECO:0000256" key="4">
    <source>
        <dbReference type="ARBA" id="ARBA00022679"/>
    </source>
</evidence>
<dbReference type="SUPFAM" id="SSF52935">
    <property type="entry name" value="PK C-terminal domain-like"/>
    <property type="match status" value="1"/>
</dbReference>
<dbReference type="InterPro" id="IPR040442">
    <property type="entry name" value="Pyrv_kinase-like_dom_sf"/>
</dbReference>
<dbReference type="GO" id="GO:0030955">
    <property type="term" value="F:potassium ion binding"/>
    <property type="evidence" value="ECO:0007669"/>
    <property type="project" value="UniProtKB-UniRule"/>
</dbReference>
<dbReference type="InterPro" id="IPR036918">
    <property type="entry name" value="Pyrv_Knase_C_sf"/>
</dbReference>
<keyword evidence="7 13" id="KW-0418">Kinase</keyword>
<comment type="pathway">
    <text evidence="1 13">Carbohydrate degradation; glycolysis; pyruvate from D-glyceraldehyde 3-phosphate: step 5/5.</text>
</comment>
<dbReference type="EC" id="2.7.1.40" evidence="3 12"/>
<dbReference type="UniPathway" id="UPA00109">
    <property type="reaction ID" value="UER00188"/>
</dbReference>
<evidence type="ECO:0000256" key="2">
    <source>
        <dbReference type="ARBA" id="ARBA00008663"/>
    </source>
</evidence>
<feature type="domain" description="Pyruvate kinase barrel" evidence="14">
    <location>
        <begin position="3"/>
        <end position="322"/>
    </location>
</feature>
<keyword evidence="11 16" id="KW-0670">Pyruvate</keyword>
<evidence type="ECO:0000256" key="9">
    <source>
        <dbReference type="ARBA" id="ARBA00022842"/>
    </source>
</evidence>
<dbReference type="GO" id="GO:0016301">
    <property type="term" value="F:kinase activity"/>
    <property type="evidence" value="ECO:0007669"/>
    <property type="project" value="UniProtKB-KW"/>
</dbReference>
<name>A0A7C2VA24_9CREN</name>
<evidence type="ECO:0000256" key="3">
    <source>
        <dbReference type="ARBA" id="ARBA00012142"/>
    </source>
</evidence>
<dbReference type="PANTHER" id="PTHR11817">
    <property type="entry name" value="PYRUVATE KINASE"/>
    <property type="match status" value="1"/>
</dbReference>
<feature type="domain" description="Pyruvate kinase C-terminal" evidence="15">
    <location>
        <begin position="361"/>
        <end position="455"/>
    </location>
</feature>
<dbReference type="InterPro" id="IPR015806">
    <property type="entry name" value="Pyrv_Knase_insert_dom_sf"/>
</dbReference>
<dbReference type="InterPro" id="IPR015793">
    <property type="entry name" value="Pyrv_Knase_brl"/>
</dbReference>
<dbReference type="InterPro" id="IPR011037">
    <property type="entry name" value="Pyrv_Knase-like_insert_dom_sf"/>
</dbReference>
<evidence type="ECO:0000313" key="16">
    <source>
        <dbReference type="EMBL" id="HEW63624.1"/>
    </source>
</evidence>
<dbReference type="AlphaFoldDB" id="A0A7C2VA24"/>
<keyword evidence="10 13" id="KW-0324">Glycolysis</keyword>
<dbReference type="Pfam" id="PF02887">
    <property type="entry name" value="PK_C"/>
    <property type="match status" value="1"/>
</dbReference>
<dbReference type="SUPFAM" id="SSF50800">
    <property type="entry name" value="PK beta-barrel domain-like"/>
    <property type="match status" value="1"/>
</dbReference>
<evidence type="ECO:0000256" key="11">
    <source>
        <dbReference type="ARBA" id="ARBA00023317"/>
    </source>
</evidence>
<dbReference type="NCBIfam" id="TIGR01064">
    <property type="entry name" value="pyruv_kin"/>
    <property type="match status" value="1"/>
</dbReference>
<dbReference type="GO" id="GO:0005524">
    <property type="term" value="F:ATP binding"/>
    <property type="evidence" value="ECO:0007669"/>
    <property type="project" value="UniProtKB-KW"/>
</dbReference>
<organism evidence="16">
    <name type="scientific">Fervidicoccus fontis</name>
    <dbReference type="NCBI Taxonomy" id="683846"/>
    <lineage>
        <taxon>Archaea</taxon>
        <taxon>Thermoproteota</taxon>
        <taxon>Thermoprotei</taxon>
        <taxon>Fervidicoccales</taxon>
        <taxon>Fervidicoccaceae</taxon>
        <taxon>Fervidicoccus</taxon>
    </lineage>
</organism>
<evidence type="ECO:0000256" key="5">
    <source>
        <dbReference type="ARBA" id="ARBA00022723"/>
    </source>
</evidence>
<dbReference type="Gene3D" id="2.40.33.10">
    <property type="entry name" value="PK beta-barrel domain-like"/>
    <property type="match status" value="1"/>
</dbReference>
<comment type="similarity">
    <text evidence="2 13">Belongs to the pyruvate kinase family.</text>
</comment>
<keyword evidence="8" id="KW-0067">ATP-binding</keyword>
<evidence type="ECO:0000256" key="12">
    <source>
        <dbReference type="NCBIfam" id="TIGR01064"/>
    </source>
</evidence>
<dbReference type="InterPro" id="IPR015795">
    <property type="entry name" value="Pyrv_Knase_C"/>
</dbReference>
<keyword evidence="5" id="KW-0479">Metal-binding</keyword>
<dbReference type="RefSeq" id="WP_272984902.1">
    <property type="nucleotide sequence ID" value="NZ_DSFH01000018.1"/>
</dbReference>
<dbReference type="Gene3D" id="3.40.1380.20">
    <property type="entry name" value="Pyruvate kinase, C-terminal domain"/>
    <property type="match status" value="1"/>
</dbReference>
<dbReference type="InterPro" id="IPR001697">
    <property type="entry name" value="Pyr_Knase"/>
</dbReference>
<proteinExistence type="inferred from homology"/>
<dbReference type="SUPFAM" id="SSF51621">
    <property type="entry name" value="Phosphoenolpyruvate/pyruvate domain"/>
    <property type="match status" value="1"/>
</dbReference>
<evidence type="ECO:0000256" key="13">
    <source>
        <dbReference type="RuleBase" id="RU000504"/>
    </source>
</evidence>
<evidence type="ECO:0000259" key="14">
    <source>
        <dbReference type="Pfam" id="PF00224"/>
    </source>
</evidence>
<evidence type="ECO:0000259" key="15">
    <source>
        <dbReference type="Pfam" id="PF02887"/>
    </source>
</evidence>
<dbReference type="Proteomes" id="UP000886076">
    <property type="component" value="Unassembled WGS sequence"/>
</dbReference>
<keyword evidence="6" id="KW-0547">Nucleotide-binding</keyword>
<dbReference type="EMBL" id="DSFH01000018">
    <property type="protein sequence ID" value="HEW63624.1"/>
    <property type="molecule type" value="Genomic_DNA"/>
</dbReference>
<evidence type="ECO:0000256" key="1">
    <source>
        <dbReference type="ARBA" id="ARBA00004997"/>
    </source>
</evidence>
<evidence type="ECO:0000256" key="8">
    <source>
        <dbReference type="ARBA" id="ARBA00022840"/>
    </source>
</evidence>
<dbReference type="InterPro" id="IPR015813">
    <property type="entry name" value="Pyrv/PenolPyrv_kinase-like_dom"/>
</dbReference>
<sequence>MENKTKIIVTMGPSIEKYEVLLSLVKEGARGFRINFSHGDPSQWYNYINNLKSVEKELSIPLGIIGDLQGPNIRIGQLINQINLKKDDIVQFFYGNKSETNDIPLPYEEFFKTVERGDVIQLADGAIQLIVLETSPKSFIAKTIAGGVITSRKSISIKDKDIEIPYVTEKDERDIEFACNNDFSHLMASFVESKDNIFQLKELLKKKCNKQLSILAKIETKRGVYNVEEILKVADGIVVARGDLGTHFPMETLPTIQKDLISKSIVQGKPSIVATQLLSSMLNSPIPTRSEIVDIYNAVQESANALMLTNETSIGNYPIDAVRWLKKVIIEAEKNSAIVYPVKPIENSLAHRFALGISEFSRQLNAKISVYTKSGLTAQNISLYRPYGIIYAGVPDMHTARKLSIIWGVEPYVLAADSYENGLEKIRKVLISEGKLSKGDTLIETYRFKEGEVHTIKLVTV</sequence>
<keyword evidence="4 13" id="KW-0808">Transferase</keyword>
<dbReference type="Gene3D" id="3.20.20.60">
    <property type="entry name" value="Phosphoenolpyruvate-binding domains"/>
    <property type="match status" value="1"/>
</dbReference>
<comment type="catalytic activity">
    <reaction evidence="13">
        <text>pyruvate + ATP = phosphoenolpyruvate + ADP + H(+)</text>
        <dbReference type="Rhea" id="RHEA:18157"/>
        <dbReference type="ChEBI" id="CHEBI:15361"/>
        <dbReference type="ChEBI" id="CHEBI:15378"/>
        <dbReference type="ChEBI" id="CHEBI:30616"/>
        <dbReference type="ChEBI" id="CHEBI:58702"/>
        <dbReference type="ChEBI" id="CHEBI:456216"/>
        <dbReference type="EC" id="2.7.1.40"/>
    </reaction>
</comment>
<dbReference type="GO" id="GO:0004743">
    <property type="term" value="F:pyruvate kinase activity"/>
    <property type="evidence" value="ECO:0007669"/>
    <property type="project" value="UniProtKB-UniRule"/>
</dbReference>
<dbReference type="Pfam" id="PF00224">
    <property type="entry name" value="PK"/>
    <property type="match status" value="1"/>
</dbReference>
<protein>
    <recommendedName>
        <fullName evidence="3 12">Pyruvate kinase</fullName>
        <ecNumber evidence="3 12">2.7.1.40</ecNumber>
    </recommendedName>
</protein>
<dbReference type="GO" id="GO:0000287">
    <property type="term" value="F:magnesium ion binding"/>
    <property type="evidence" value="ECO:0007669"/>
    <property type="project" value="UniProtKB-UniRule"/>
</dbReference>
<reference evidence="16" key="1">
    <citation type="journal article" date="2020" name="mSystems">
        <title>Genome- and Community-Level Interaction Insights into Carbon Utilization and Element Cycling Functions of Hydrothermarchaeota in Hydrothermal Sediment.</title>
        <authorList>
            <person name="Zhou Z."/>
            <person name="Liu Y."/>
            <person name="Xu W."/>
            <person name="Pan J."/>
            <person name="Luo Z.H."/>
            <person name="Li M."/>
        </authorList>
    </citation>
    <scope>NUCLEOTIDE SEQUENCE [LARGE SCALE GENOMIC DNA]</scope>
    <source>
        <strain evidence="16">SpSt-1261</strain>
    </source>
</reference>
<gene>
    <name evidence="16" type="primary">pyk</name>
    <name evidence="16" type="ORF">ENO39_00995</name>
</gene>
<evidence type="ECO:0000256" key="10">
    <source>
        <dbReference type="ARBA" id="ARBA00023152"/>
    </source>
</evidence>
<dbReference type="PRINTS" id="PR01050">
    <property type="entry name" value="PYRUVTKNASE"/>
</dbReference>
<evidence type="ECO:0000256" key="7">
    <source>
        <dbReference type="ARBA" id="ARBA00022777"/>
    </source>
</evidence>
<evidence type="ECO:0000256" key="6">
    <source>
        <dbReference type="ARBA" id="ARBA00022741"/>
    </source>
</evidence>